<evidence type="ECO:0000313" key="4">
    <source>
        <dbReference type="Proteomes" id="UP000694044"/>
    </source>
</evidence>
<organism evidence="3 4">
    <name type="scientific">Phytophthora pseudosyringae</name>
    <dbReference type="NCBI Taxonomy" id="221518"/>
    <lineage>
        <taxon>Eukaryota</taxon>
        <taxon>Sar</taxon>
        <taxon>Stramenopiles</taxon>
        <taxon>Oomycota</taxon>
        <taxon>Peronosporomycetes</taxon>
        <taxon>Peronosporales</taxon>
        <taxon>Peronosporaceae</taxon>
        <taxon>Phytophthora</taxon>
    </lineage>
</organism>
<feature type="compositionally biased region" description="Basic and acidic residues" evidence="1">
    <location>
        <begin position="123"/>
        <end position="142"/>
    </location>
</feature>
<dbReference type="AlphaFoldDB" id="A0A8T1W4C0"/>
<name>A0A8T1W4C0_9STRA</name>
<sequence length="170" mass="18125">MKTFFFIFASILFALSTATHVPGHVALPKHAKHSKVVNGEDRFLMSDPNGNAELDGGILGGDDMDDGEDDGDADGLGGFRALRGISDELVNDGTAMDGNDEVVVAGGAAVRGGAVVARPRPRPLRDPRAVDTTHDSDQDGQRRRTRQRVAASRESSDEEMEEMLYTVASG</sequence>
<gene>
    <name evidence="3" type="ORF">PHYPSEUDO_011801</name>
</gene>
<reference evidence="3" key="1">
    <citation type="submission" date="2021-02" db="EMBL/GenBank/DDBJ databases">
        <authorList>
            <person name="Palmer J.M."/>
        </authorList>
    </citation>
    <scope>NUCLEOTIDE SEQUENCE</scope>
    <source>
        <strain evidence="3">SCRP734</strain>
    </source>
</reference>
<comment type="caution">
    <text evidence="3">The sequence shown here is derived from an EMBL/GenBank/DDBJ whole genome shotgun (WGS) entry which is preliminary data.</text>
</comment>
<feature type="chain" id="PRO_5035775287" description="RxLR effector protein" evidence="2">
    <location>
        <begin position="19"/>
        <end position="170"/>
    </location>
</feature>
<evidence type="ECO:0000256" key="2">
    <source>
        <dbReference type="SAM" id="SignalP"/>
    </source>
</evidence>
<keyword evidence="4" id="KW-1185">Reference proteome</keyword>
<feature type="signal peptide" evidence="2">
    <location>
        <begin position="1"/>
        <end position="18"/>
    </location>
</feature>
<proteinExistence type="predicted"/>
<dbReference type="Proteomes" id="UP000694044">
    <property type="component" value="Unassembled WGS sequence"/>
</dbReference>
<protein>
    <recommendedName>
        <fullName evidence="5">RxLR effector protein</fullName>
    </recommendedName>
</protein>
<dbReference type="EMBL" id="JAGDFM010000054">
    <property type="protein sequence ID" value="KAG7388782.1"/>
    <property type="molecule type" value="Genomic_DNA"/>
</dbReference>
<keyword evidence="2" id="KW-0732">Signal</keyword>
<evidence type="ECO:0008006" key="5">
    <source>
        <dbReference type="Google" id="ProtNLM"/>
    </source>
</evidence>
<accession>A0A8T1W4C0</accession>
<evidence type="ECO:0000256" key="1">
    <source>
        <dbReference type="SAM" id="MobiDB-lite"/>
    </source>
</evidence>
<feature type="region of interest" description="Disordered" evidence="1">
    <location>
        <begin position="118"/>
        <end position="170"/>
    </location>
</feature>
<evidence type="ECO:0000313" key="3">
    <source>
        <dbReference type="EMBL" id="KAG7388782.1"/>
    </source>
</evidence>